<name>A0A9D1F481_9FIRM</name>
<protein>
    <submittedName>
        <fullName evidence="6">ABC transporter ATP-binding protein</fullName>
    </submittedName>
</protein>
<accession>A0A9D1F481</accession>
<dbReference type="EMBL" id="DVIT01000025">
    <property type="protein sequence ID" value="HIS47223.1"/>
    <property type="molecule type" value="Genomic_DNA"/>
</dbReference>
<feature type="domain" description="ABC transporter" evidence="5">
    <location>
        <begin position="3"/>
        <end position="231"/>
    </location>
</feature>
<keyword evidence="3" id="KW-0547">Nucleotide-binding</keyword>
<proteinExistence type="inferred from homology"/>
<gene>
    <name evidence="6" type="ORF">IAB46_06635</name>
</gene>
<keyword evidence="4 6" id="KW-0067">ATP-binding</keyword>
<dbReference type="PROSITE" id="PS50893">
    <property type="entry name" value="ABC_TRANSPORTER_2"/>
    <property type="match status" value="1"/>
</dbReference>
<dbReference type="Pfam" id="PF00005">
    <property type="entry name" value="ABC_tran"/>
    <property type="match status" value="1"/>
</dbReference>
<keyword evidence="2" id="KW-0813">Transport</keyword>
<evidence type="ECO:0000256" key="3">
    <source>
        <dbReference type="ARBA" id="ARBA00022741"/>
    </source>
</evidence>
<dbReference type="GO" id="GO:0016887">
    <property type="term" value="F:ATP hydrolysis activity"/>
    <property type="evidence" value="ECO:0007669"/>
    <property type="project" value="InterPro"/>
</dbReference>
<dbReference type="InterPro" id="IPR017871">
    <property type="entry name" value="ABC_transporter-like_CS"/>
</dbReference>
<dbReference type="AlphaFoldDB" id="A0A9D1F481"/>
<dbReference type="PANTHER" id="PTHR43335:SF2">
    <property type="entry name" value="ABC TRANSPORTER, ATP-BINDING PROTEIN"/>
    <property type="match status" value="1"/>
</dbReference>
<dbReference type="SUPFAM" id="SSF52540">
    <property type="entry name" value="P-loop containing nucleoside triphosphate hydrolases"/>
    <property type="match status" value="1"/>
</dbReference>
<dbReference type="CDD" id="cd03264">
    <property type="entry name" value="ABC_drug_resistance_like"/>
    <property type="match status" value="1"/>
</dbReference>
<sequence>MELLIDHITKQYGNKIAVNDFSAVITDGVYALLGANGAGKTTLLRMICDILRPSRGEISLDGIPIKSLGEEYRQILGYLPQSFGYYPNFTGWDFMMYFAALKGLPRFTAQERCRELLELTGLYSVRRKKLKTYSGGMRQRIGIAQALINDPKILVLDEPTAGLDPKERAKFRNIISNLSADRIVLLSTHIVSDVEYIADQIMIMKNGALALQGDRDHICDPIQGMVWTCYIQPEDVDEVSAMYVVSSLRHMEDMVEMRIVSQAKPFENAIPADPNLEDLYLYYFREVEQ</sequence>
<dbReference type="GO" id="GO:0005524">
    <property type="term" value="F:ATP binding"/>
    <property type="evidence" value="ECO:0007669"/>
    <property type="project" value="UniProtKB-KW"/>
</dbReference>
<dbReference type="PROSITE" id="PS00211">
    <property type="entry name" value="ABC_TRANSPORTER_1"/>
    <property type="match status" value="1"/>
</dbReference>
<organism evidence="6 7">
    <name type="scientific">Candidatus Scybalocola faecigallinarum</name>
    <dbReference type="NCBI Taxonomy" id="2840941"/>
    <lineage>
        <taxon>Bacteria</taxon>
        <taxon>Bacillati</taxon>
        <taxon>Bacillota</taxon>
        <taxon>Clostridia</taxon>
        <taxon>Lachnospirales</taxon>
        <taxon>Lachnospiraceae</taxon>
        <taxon>Lachnospiraceae incertae sedis</taxon>
        <taxon>Candidatus Scybalocola (ex Gilroy et al. 2021)</taxon>
    </lineage>
</organism>
<reference evidence="6" key="2">
    <citation type="journal article" date="2021" name="PeerJ">
        <title>Extensive microbial diversity within the chicken gut microbiome revealed by metagenomics and culture.</title>
        <authorList>
            <person name="Gilroy R."/>
            <person name="Ravi A."/>
            <person name="Getino M."/>
            <person name="Pursley I."/>
            <person name="Horton D.L."/>
            <person name="Alikhan N.F."/>
            <person name="Baker D."/>
            <person name="Gharbi K."/>
            <person name="Hall N."/>
            <person name="Watson M."/>
            <person name="Adriaenssens E.M."/>
            <person name="Foster-Nyarko E."/>
            <person name="Jarju S."/>
            <person name="Secka A."/>
            <person name="Antonio M."/>
            <person name="Oren A."/>
            <person name="Chaudhuri R.R."/>
            <person name="La Ragione R."/>
            <person name="Hildebrand F."/>
            <person name="Pallen M.J."/>
        </authorList>
    </citation>
    <scope>NUCLEOTIDE SEQUENCE</scope>
    <source>
        <strain evidence="6">CHK178-757</strain>
    </source>
</reference>
<dbReference type="PANTHER" id="PTHR43335">
    <property type="entry name" value="ABC TRANSPORTER, ATP-BINDING PROTEIN"/>
    <property type="match status" value="1"/>
</dbReference>
<dbReference type="InterPro" id="IPR003439">
    <property type="entry name" value="ABC_transporter-like_ATP-bd"/>
</dbReference>
<reference evidence="6" key="1">
    <citation type="submission" date="2020-10" db="EMBL/GenBank/DDBJ databases">
        <authorList>
            <person name="Gilroy R."/>
        </authorList>
    </citation>
    <scope>NUCLEOTIDE SEQUENCE</scope>
    <source>
        <strain evidence="6">CHK178-757</strain>
    </source>
</reference>
<evidence type="ECO:0000259" key="5">
    <source>
        <dbReference type="PROSITE" id="PS50893"/>
    </source>
</evidence>
<dbReference type="SMART" id="SM00382">
    <property type="entry name" value="AAA"/>
    <property type="match status" value="1"/>
</dbReference>
<dbReference type="InterPro" id="IPR003593">
    <property type="entry name" value="AAA+_ATPase"/>
</dbReference>
<dbReference type="InterPro" id="IPR027417">
    <property type="entry name" value="P-loop_NTPase"/>
</dbReference>
<comment type="caution">
    <text evidence="6">The sequence shown here is derived from an EMBL/GenBank/DDBJ whole genome shotgun (WGS) entry which is preliminary data.</text>
</comment>
<evidence type="ECO:0000313" key="6">
    <source>
        <dbReference type="EMBL" id="HIS47223.1"/>
    </source>
</evidence>
<evidence type="ECO:0000256" key="1">
    <source>
        <dbReference type="ARBA" id="ARBA00005417"/>
    </source>
</evidence>
<comment type="similarity">
    <text evidence="1">Belongs to the ABC transporter superfamily.</text>
</comment>
<evidence type="ECO:0000256" key="2">
    <source>
        <dbReference type="ARBA" id="ARBA00022448"/>
    </source>
</evidence>
<dbReference type="Proteomes" id="UP000823927">
    <property type="component" value="Unassembled WGS sequence"/>
</dbReference>
<evidence type="ECO:0000313" key="7">
    <source>
        <dbReference type="Proteomes" id="UP000823927"/>
    </source>
</evidence>
<evidence type="ECO:0000256" key="4">
    <source>
        <dbReference type="ARBA" id="ARBA00022840"/>
    </source>
</evidence>
<dbReference type="Gene3D" id="3.40.50.300">
    <property type="entry name" value="P-loop containing nucleotide triphosphate hydrolases"/>
    <property type="match status" value="1"/>
</dbReference>